<dbReference type="InterPro" id="IPR009723">
    <property type="entry name" value="Pop1_N"/>
</dbReference>
<dbReference type="GO" id="GO:0001682">
    <property type="term" value="P:tRNA 5'-leader removal"/>
    <property type="evidence" value="ECO:0007669"/>
    <property type="project" value="InterPro"/>
</dbReference>
<dbReference type="AlphaFoldDB" id="A0AAD9MJP3"/>
<dbReference type="Pfam" id="PF08170">
    <property type="entry name" value="POPLD"/>
    <property type="match status" value="1"/>
</dbReference>
<sequence length="417" mass="45584">MVTQSSLPKQFDILSFAGARERELRGLFDLLGPSPELVKPSGYVRRRTTSYNPRRHQRRPNTKLEARRQALKEAADGPGLRAVTSRAMQRRRGRALLEASQEASWTNADLEQDALAANKGLLAGARQQRRLETHLWHAKRMRMEVLWGWRLPAGLAGEGRAWRPYTRRGTATNFYGHDLSYWAPILLSAPGEGDALAALATLVCPRDRPRLQRLAGGLDPSRGLEVAFLGAGALPAVQALLGPSFPFTRAEVARGGAGDGAVGLAWRRHLRLPDTEDGLGRPGTALEAALLLGDHPPPLPDGQASTEVAEARILDVAAPFDARAEGQVAPSEVTDDAGRACSLAVTLHRPARKTKNLPGVSLVLPAGWARLWWAALAVCGMHPAGQEEWRELTLRQDRLFFPHDWPQAQARRHGVSC</sequence>
<dbReference type="GO" id="GO:0005655">
    <property type="term" value="C:nucleolar ribonuclease P complex"/>
    <property type="evidence" value="ECO:0007669"/>
    <property type="project" value="InterPro"/>
</dbReference>
<evidence type="ECO:0000259" key="4">
    <source>
        <dbReference type="Pfam" id="PF06978"/>
    </source>
</evidence>
<dbReference type="Pfam" id="PF06978">
    <property type="entry name" value="POP1_N"/>
    <property type="match status" value="1"/>
</dbReference>
<organism evidence="6 7">
    <name type="scientific">Prototheca wickerhamii</name>
    <dbReference type="NCBI Taxonomy" id="3111"/>
    <lineage>
        <taxon>Eukaryota</taxon>
        <taxon>Viridiplantae</taxon>
        <taxon>Chlorophyta</taxon>
        <taxon>core chlorophytes</taxon>
        <taxon>Trebouxiophyceae</taxon>
        <taxon>Chlorellales</taxon>
        <taxon>Chlorellaceae</taxon>
        <taxon>Prototheca</taxon>
    </lineage>
</organism>
<evidence type="ECO:0000259" key="5">
    <source>
        <dbReference type="Pfam" id="PF08170"/>
    </source>
</evidence>
<accession>A0AAD9MJP3</accession>
<gene>
    <name evidence="6" type="ORF">QBZ16_000075</name>
</gene>
<comment type="caution">
    <text evidence="6">The sequence shown here is derived from an EMBL/GenBank/DDBJ whole genome shotgun (WGS) entry which is preliminary data.</text>
</comment>
<proteinExistence type="predicted"/>
<dbReference type="Proteomes" id="UP001255856">
    <property type="component" value="Unassembled WGS sequence"/>
</dbReference>
<dbReference type="PANTHER" id="PTHR22731">
    <property type="entry name" value="RIBONUCLEASES P/MRP PROTEIN SUBUNIT POP1"/>
    <property type="match status" value="1"/>
</dbReference>
<dbReference type="InterPro" id="IPR039182">
    <property type="entry name" value="Pop1"/>
</dbReference>
<protein>
    <submittedName>
        <fullName evidence="6">Uncharacterized protein</fullName>
    </submittedName>
</protein>
<evidence type="ECO:0000313" key="7">
    <source>
        <dbReference type="Proteomes" id="UP001255856"/>
    </source>
</evidence>
<feature type="domain" description="Pop1 N-terminal" evidence="4">
    <location>
        <begin position="127"/>
        <end position="188"/>
    </location>
</feature>
<keyword evidence="7" id="KW-1185">Reference proteome</keyword>
<comment type="subcellular location">
    <subcellularLocation>
        <location evidence="1">Nucleus</location>
    </subcellularLocation>
</comment>
<feature type="domain" description="POPLD" evidence="5">
    <location>
        <begin position="359"/>
        <end position="411"/>
    </location>
</feature>
<evidence type="ECO:0000313" key="6">
    <source>
        <dbReference type="EMBL" id="KAK2080222.1"/>
    </source>
</evidence>
<keyword evidence="2" id="KW-0819">tRNA processing</keyword>
<keyword evidence="3" id="KW-0539">Nucleus</keyword>
<name>A0AAD9MJP3_PROWI</name>
<dbReference type="InterPro" id="IPR012590">
    <property type="entry name" value="POPLD_dom"/>
</dbReference>
<evidence type="ECO:0000256" key="3">
    <source>
        <dbReference type="ARBA" id="ARBA00023242"/>
    </source>
</evidence>
<reference evidence="6" key="1">
    <citation type="submission" date="2021-01" db="EMBL/GenBank/DDBJ databases">
        <authorList>
            <person name="Eckstrom K.M.E."/>
        </authorList>
    </citation>
    <scope>NUCLEOTIDE SEQUENCE</scope>
    <source>
        <strain evidence="6">UVCC 0001</strain>
    </source>
</reference>
<dbReference type="PANTHER" id="PTHR22731:SF3">
    <property type="entry name" value="RIBONUCLEASES P_MRP PROTEIN SUBUNIT POP1"/>
    <property type="match status" value="1"/>
</dbReference>
<evidence type="ECO:0000256" key="2">
    <source>
        <dbReference type="ARBA" id="ARBA00022694"/>
    </source>
</evidence>
<evidence type="ECO:0000256" key="1">
    <source>
        <dbReference type="ARBA" id="ARBA00004123"/>
    </source>
</evidence>
<dbReference type="GO" id="GO:0000172">
    <property type="term" value="C:ribonuclease MRP complex"/>
    <property type="evidence" value="ECO:0007669"/>
    <property type="project" value="InterPro"/>
</dbReference>
<dbReference type="EMBL" id="JASFZW010000001">
    <property type="protein sequence ID" value="KAK2080222.1"/>
    <property type="molecule type" value="Genomic_DNA"/>
</dbReference>